<name>A0A9W4SUB8_9GLOM</name>
<dbReference type="Proteomes" id="UP001153678">
    <property type="component" value="Unassembled WGS sequence"/>
</dbReference>
<gene>
    <name evidence="1" type="ORF">FWILDA_LOCUS10305</name>
</gene>
<dbReference type="AlphaFoldDB" id="A0A9W4SUB8"/>
<accession>A0A9W4SUB8</accession>
<protein>
    <submittedName>
        <fullName evidence="1">12133_t:CDS:1</fullName>
    </submittedName>
</protein>
<proteinExistence type="predicted"/>
<organism evidence="1 2">
    <name type="scientific">Funneliformis geosporum</name>
    <dbReference type="NCBI Taxonomy" id="1117311"/>
    <lineage>
        <taxon>Eukaryota</taxon>
        <taxon>Fungi</taxon>
        <taxon>Fungi incertae sedis</taxon>
        <taxon>Mucoromycota</taxon>
        <taxon>Glomeromycotina</taxon>
        <taxon>Glomeromycetes</taxon>
        <taxon>Glomerales</taxon>
        <taxon>Glomeraceae</taxon>
        <taxon>Funneliformis</taxon>
    </lineage>
</organism>
<reference evidence="1" key="1">
    <citation type="submission" date="2022-08" db="EMBL/GenBank/DDBJ databases">
        <authorList>
            <person name="Kallberg Y."/>
            <person name="Tangrot J."/>
            <person name="Rosling A."/>
        </authorList>
    </citation>
    <scope>NUCLEOTIDE SEQUENCE</scope>
    <source>
        <strain evidence="1">Wild A</strain>
    </source>
</reference>
<keyword evidence="2" id="KW-1185">Reference proteome</keyword>
<dbReference type="EMBL" id="CAMKVN010002617">
    <property type="protein sequence ID" value="CAI2181880.1"/>
    <property type="molecule type" value="Genomic_DNA"/>
</dbReference>
<sequence>MLDVDRNTSRQYEPIYSQKGQIQGLPRIRVLCYALTATFRGSVNGTYPHKGQIQGLADNTSTATLRDSMNRYTHTKDKSRAYTGFEFMLGVDRNNTSRQYEQYIPTQRTNTGAR</sequence>
<evidence type="ECO:0000313" key="1">
    <source>
        <dbReference type="EMBL" id="CAI2181880.1"/>
    </source>
</evidence>
<comment type="caution">
    <text evidence="1">The sequence shown here is derived from an EMBL/GenBank/DDBJ whole genome shotgun (WGS) entry which is preliminary data.</text>
</comment>
<evidence type="ECO:0000313" key="2">
    <source>
        <dbReference type="Proteomes" id="UP001153678"/>
    </source>
</evidence>